<feature type="transmembrane region" description="Helical" evidence="1">
    <location>
        <begin position="126"/>
        <end position="144"/>
    </location>
</feature>
<keyword evidence="3" id="KW-1185">Reference proteome</keyword>
<keyword evidence="1" id="KW-0472">Membrane</keyword>
<comment type="caution">
    <text evidence="2">The sequence shown here is derived from an EMBL/GenBank/DDBJ whole genome shotgun (WGS) entry which is preliminary data.</text>
</comment>
<dbReference type="Proteomes" id="UP001642540">
    <property type="component" value="Unassembled WGS sequence"/>
</dbReference>
<organism evidence="2 3">
    <name type="scientific">Orchesella dallaii</name>
    <dbReference type="NCBI Taxonomy" id="48710"/>
    <lineage>
        <taxon>Eukaryota</taxon>
        <taxon>Metazoa</taxon>
        <taxon>Ecdysozoa</taxon>
        <taxon>Arthropoda</taxon>
        <taxon>Hexapoda</taxon>
        <taxon>Collembola</taxon>
        <taxon>Entomobryomorpha</taxon>
        <taxon>Entomobryoidea</taxon>
        <taxon>Orchesellidae</taxon>
        <taxon>Orchesellinae</taxon>
        <taxon>Orchesella</taxon>
    </lineage>
</organism>
<reference evidence="2 3" key="1">
    <citation type="submission" date="2024-08" db="EMBL/GenBank/DDBJ databases">
        <authorList>
            <person name="Cucini C."/>
            <person name="Frati F."/>
        </authorList>
    </citation>
    <scope>NUCLEOTIDE SEQUENCE [LARGE SCALE GENOMIC DNA]</scope>
</reference>
<evidence type="ECO:0008006" key="4">
    <source>
        <dbReference type="Google" id="ProtNLM"/>
    </source>
</evidence>
<protein>
    <recommendedName>
        <fullName evidence="4">TLC domain-containing protein</fullName>
    </recommendedName>
</protein>
<sequence length="214" mass="24418">MVVAPVSEKARKVAKAFGWWYYGLNSVRLVITALLVISMLWTGYNMYNSTDEEQVSNGVDLAPELQELFRVSGPKIETHFGLYGTLTLGLLAMSAPQHYGSYLLLQATKRNVNPTEALPKVIIHHRIQIANLILHAFVVIYIVLNYPGVFFEWHMLYLVLFFYLLRVFGIRAIRRYRKELETSVANDDKKTEKEKKLDNKAKEAADAVIVAVPE</sequence>
<evidence type="ECO:0000313" key="2">
    <source>
        <dbReference type="EMBL" id="CAL8147228.1"/>
    </source>
</evidence>
<evidence type="ECO:0000313" key="3">
    <source>
        <dbReference type="Proteomes" id="UP001642540"/>
    </source>
</evidence>
<proteinExistence type="predicted"/>
<keyword evidence="1" id="KW-0812">Transmembrane</keyword>
<dbReference type="EMBL" id="CAXLJM020000164">
    <property type="protein sequence ID" value="CAL8147228.1"/>
    <property type="molecule type" value="Genomic_DNA"/>
</dbReference>
<feature type="transmembrane region" description="Helical" evidence="1">
    <location>
        <begin position="19"/>
        <end position="41"/>
    </location>
</feature>
<feature type="transmembrane region" description="Helical" evidence="1">
    <location>
        <begin position="80"/>
        <end position="105"/>
    </location>
</feature>
<feature type="transmembrane region" description="Helical" evidence="1">
    <location>
        <begin position="150"/>
        <end position="168"/>
    </location>
</feature>
<accession>A0ABP1S8H4</accession>
<keyword evidence="1" id="KW-1133">Transmembrane helix</keyword>
<name>A0ABP1S8H4_9HEXA</name>
<evidence type="ECO:0000256" key="1">
    <source>
        <dbReference type="SAM" id="Phobius"/>
    </source>
</evidence>
<gene>
    <name evidence="2" type="ORF">ODALV1_LOCUS31075</name>
</gene>